<proteinExistence type="predicted"/>
<reference evidence="3" key="2">
    <citation type="journal article" date="2022" name="Hortic Res">
        <title>The genome of Dioscorea zingiberensis sheds light on the biosynthesis, origin and evolution of the medicinally important diosgenin saponins.</title>
        <authorList>
            <person name="Li Y."/>
            <person name="Tan C."/>
            <person name="Li Z."/>
            <person name="Guo J."/>
            <person name="Li S."/>
            <person name="Chen X."/>
            <person name="Wang C."/>
            <person name="Dai X."/>
            <person name="Yang H."/>
            <person name="Song W."/>
            <person name="Hou L."/>
            <person name="Xu J."/>
            <person name="Tong Z."/>
            <person name="Xu A."/>
            <person name="Yuan X."/>
            <person name="Wang W."/>
            <person name="Yang Q."/>
            <person name="Chen L."/>
            <person name="Sun Z."/>
            <person name="Wang K."/>
            <person name="Pan B."/>
            <person name="Chen J."/>
            <person name="Bao Y."/>
            <person name="Liu F."/>
            <person name="Qi X."/>
            <person name="Gang D.R."/>
            <person name="Wen J."/>
            <person name="Li J."/>
        </authorList>
    </citation>
    <scope>NUCLEOTIDE SEQUENCE</scope>
    <source>
        <strain evidence="3">Dzin_1.0</strain>
    </source>
</reference>
<organism evidence="3 4">
    <name type="scientific">Dioscorea zingiberensis</name>
    <dbReference type="NCBI Taxonomy" id="325984"/>
    <lineage>
        <taxon>Eukaryota</taxon>
        <taxon>Viridiplantae</taxon>
        <taxon>Streptophyta</taxon>
        <taxon>Embryophyta</taxon>
        <taxon>Tracheophyta</taxon>
        <taxon>Spermatophyta</taxon>
        <taxon>Magnoliopsida</taxon>
        <taxon>Liliopsida</taxon>
        <taxon>Dioscoreales</taxon>
        <taxon>Dioscoreaceae</taxon>
        <taxon>Dioscorea</taxon>
    </lineage>
</organism>
<dbReference type="InterPro" id="IPR040256">
    <property type="entry name" value="At4g02000-like"/>
</dbReference>
<dbReference type="InterPro" id="IPR025558">
    <property type="entry name" value="DUF4283"/>
</dbReference>
<evidence type="ECO:0000259" key="2">
    <source>
        <dbReference type="Pfam" id="PF14392"/>
    </source>
</evidence>
<dbReference type="EMBL" id="JAGGNH010000003">
    <property type="protein sequence ID" value="KAJ0979702.1"/>
    <property type="molecule type" value="Genomic_DNA"/>
</dbReference>
<accession>A0A9D5CVC5</accession>
<dbReference type="AlphaFoldDB" id="A0A9D5CVC5"/>
<comment type="caution">
    <text evidence="3">The sequence shown here is derived from an EMBL/GenBank/DDBJ whole genome shotgun (WGS) entry which is preliminary data.</text>
</comment>
<evidence type="ECO:0000259" key="1">
    <source>
        <dbReference type="Pfam" id="PF14111"/>
    </source>
</evidence>
<feature type="domain" description="DUF4283" evidence="1">
    <location>
        <begin position="31"/>
        <end position="111"/>
    </location>
</feature>
<protein>
    <recommendedName>
        <fullName evidence="5">CCHC-type domain-containing protein</fullName>
    </recommendedName>
</protein>
<dbReference type="Pfam" id="PF14392">
    <property type="entry name" value="zf-CCHC_4"/>
    <property type="match status" value="1"/>
</dbReference>
<dbReference type="PANTHER" id="PTHR31286:SF180">
    <property type="entry name" value="OS10G0362600 PROTEIN"/>
    <property type="match status" value="1"/>
</dbReference>
<name>A0A9D5CVC5_9LILI</name>
<feature type="domain" description="Zinc knuckle CX2CX4HX4C" evidence="2">
    <location>
        <begin position="185"/>
        <end position="216"/>
    </location>
</feature>
<dbReference type="Proteomes" id="UP001085076">
    <property type="component" value="Miscellaneous, Linkage group lg03"/>
</dbReference>
<keyword evidence="4" id="KW-1185">Reference proteome</keyword>
<gene>
    <name evidence="3" type="ORF">J5N97_015176</name>
</gene>
<evidence type="ECO:0000313" key="4">
    <source>
        <dbReference type="Proteomes" id="UP001085076"/>
    </source>
</evidence>
<dbReference type="PANTHER" id="PTHR31286">
    <property type="entry name" value="GLYCINE-RICH CELL WALL STRUCTURAL PROTEIN 1.8-LIKE"/>
    <property type="match status" value="1"/>
</dbReference>
<dbReference type="Pfam" id="PF14111">
    <property type="entry name" value="DUF4283"/>
    <property type="match status" value="1"/>
</dbReference>
<reference evidence="3" key="1">
    <citation type="submission" date="2021-03" db="EMBL/GenBank/DDBJ databases">
        <authorList>
            <person name="Li Z."/>
            <person name="Yang C."/>
        </authorList>
    </citation>
    <scope>NUCLEOTIDE SEQUENCE</scope>
    <source>
        <strain evidence="3">Dzin_1.0</strain>
        <tissue evidence="3">Leaf</tissue>
    </source>
</reference>
<evidence type="ECO:0000313" key="3">
    <source>
        <dbReference type="EMBL" id="KAJ0979702.1"/>
    </source>
</evidence>
<dbReference type="OrthoDB" id="682893at2759"/>
<sequence length="259" mass="30102">MLVDEDTGKLKSTITDCIRVDEGTKLRARMRFKFAMYGKLFGRSPIFEHVTLSLTKQWSSIGQVQISDMPNGFLLIRCESDEVKQQLLYGGPWMVNGIILQLAPWQPYFEPAFTKLMKAMVWVRLHNLPVDFWEMETLEIYTEQIGTLLKVDEYTETLAKTRFARVCMEIDLSLPLKRGFWLLDGEKRVFVMVQYEKLPMFCYECGMVGHGKDTCERRQEQSSKEPLLAVRTTSGVEKVNREVPPLKNSRTYANQEYTI</sequence>
<evidence type="ECO:0008006" key="5">
    <source>
        <dbReference type="Google" id="ProtNLM"/>
    </source>
</evidence>
<dbReference type="InterPro" id="IPR025836">
    <property type="entry name" value="Zn_knuckle_CX2CX4HX4C"/>
</dbReference>